<keyword evidence="8" id="KW-1185">Reference proteome</keyword>
<organism evidence="7 8">
    <name type="scientific">Meyerozyma guilliermondii (strain ATCC 6260 / CBS 566 / DSM 6381 / JCM 1539 / NBRC 10279 / NRRL Y-324)</name>
    <name type="common">Yeast</name>
    <name type="synonym">Candida guilliermondii</name>
    <dbReference type="NCBI Taxonomy" id="294746"/>
    <lineage>
        <taxon>Eukaryota</taxon>
        <taxon>Fungi</taxon>
        <taxon>Dikarya</taxon>
        <taxon>Ascomycota</taxon>
        <taxon>Saccharomycotina</taxon>
        <taxon>Pichiomycetes</taxon>
        <taxon>Debaryomycetaceae</taxon>
        <taxon>Meyerozyma</taxon>
    </lineage>
</organism>
<dbReference type="VEuPathDB" id="FungiDB:PGUG_05239"/>
<dbReference type="InParanoid" id="A5DPN8"/>
<dbReference type="RefSeq" id="XP_001482219.1">
    <property type="nucleotide sequence ID" value="XM_001482169.1"/>
</dbReference>
<dbReference type="Proteomes" id="UP000001997">
    <property type="component" value="Unassembled WGS sequence"/>
</dbReference>
<reference evidence="7 8" key="1">
    <citation type="journal article" date="2009" name="Nature">
        <title>Evolution of pathogenicity and sexual reproduction in eight Candida genomes.</title>
        <authorList>
            <person name="Butler G."/>
            <person name="Rasmussen M.D."/>
            <person name="Lin M.F."/>
            <person name="Santos M.A."/>
            <person name="Sakthikumar S."/>
            <person name="Munro C.A."/>
            <person name="Rheinbay E."/>
            <person name="Grabherr M."/>
            <person name="Forche A."/>
            <person name="Reedy J.L."/>
            <person name="Agrafioti I."/>
            <person name="Arnaud M.B."/>
            <person name="Bates S."/>
            <person name="Brown A.J."/>
            <person name="Brunke S."/>
            <person name="Costanzo M.C."/>
            <person name="Fitzpatrick D.A."/>
            <person name="de Groot P.W."/>
            <person name="Harris D."/>
            <person name="Hoyer L.L."/>
            <person name="Hube B."/>
            <person name="Klis F.M."/>
            <person name="Kodira C."/>
            <person name="Lennard N."/>
            <person name="Logue M.E."/>
            <person name="Martin R."/>
            <person name="Neiman A.M."/>
            <person name="Nikolaou E."/>
            <person name="Quail M.A."/>
            <person name="Quinn J."/>
            <person name="Santos M.C."/>
            <person name="Schmitzberger F.F."/>
            <person name="Sherlock G."/>
            <person name="Shah P."/>
            <person name="Silverstein K.A."/>
            <person name="Skrzypek M.S."/>
            <person name="Soll D."/>
            <person name="Staggs R."/>
            <person name="Stansfield I."/>
            <person name="Stumpf M.P."/>
            <person name="Sudbery P.E."/>
            <person name="Srikantha T."/>
            <person name="Zeng Q."/>
            <person name="Berman J."/>
            <person name="Berriman M."/>
            <person name="Heitman J."/>
            <person name="Gow N.A."/>
            <person name="Lorenz M.C."/>
            <person name="Birren B.W."/>
            <person name="Kellis M."/>
            <person name="Cuomo C.A."/>
        </authorList>
    </citation>
    <scope>NUCLEOTIDE SEQUENCE [LARGE SCALE GENOMIC DNA]</scope>
    <source>
        <strain evidence="8">ATCC 6260 / CBS 566 / DSM 6381 / JCM 1539 / NBRC 10279 / NRRL Y-324</strain>
    </source>
</reference>
<dbReference type="Pfam" id="PF00583">
    <property type="entry name" value="Acetyltransf_1"/>
    <property type="match status" value="1"/>
</dbReference>
<keyword evidence="2" id="KW-0012">Acyltransferase</keyword>
<evidence type="ECO:0000256" key="3">
    <source>
        <dbReference type="ARBA" id="ARBA00024025"/>
    </source>
</evidence>
<dbReference type="STRING" id="294746.A5DPN8"/>
<dbReference type="AlphaFoldDB" id="A5DPN8"/>
<evidence type="ECO:0000313" key="7">
    <source>
        <dbReference type="EMBL" id="EDK41141.1"/>
    </source>
</evidence>
<dbReference type="OrthoDB" id="249099at2759"/>
<accession>A5DPN8</accession>
<dbReference type="CDD" id="cd04301">
    <property type="entry name" value="NAT_SF"/>
    <property type="match status" value="1"/>
</dbReference>
<dbReference type="FunCoup" id="A5DPN8">
    <property type="interactions" value="442"/>
</dbReference>
<dbReference type="GO" id="GO:0000822">
    <property type="term" value="F:inositol hexakisphosphate binding"/>
    <property type="evidence" value="ECO:0007669"/>
    <property type="project" value="EnsemblFungi"/>
</dbReference>
<dbReference type="FunFam" id="3.40.630.30:FF:000199">
    <property type="entry name" value="N-acetyltransferase catalytic subunit, putative"/>
    <property type="match status" value="1"/>
</dbReference>
<evidence type="ECO:0000256" key="5">
    <source>
        <dbReference type="ARBA" id="ARBA00078622"/>
    </source>
</evidence>
<dbReference type="InterPro" id="IPR044542">
    <property type="entry name" value="NAA30-like"/>
</dbReference>
<dbReference type="HOGENOM" id="CLU_013985_0_3_1"/>
<gene>
    <name evidence="7" type="ORF">PGUG_05239</name>
</gene>
<dbReference type="KEGG" id="pgu:PGUG_05239"/>
<dbReference type="SUPFAM" id="SSF55729">
    <property type="entry name" value="Acyl-CoA N-acyltransferases (Nat)"/>
    <property type="match status" value="1"/>
</dbReference>
<evidence type="ECO:0000259" key="6">
    <source>
        <dbReference type="PROSITE" id="PS51186"/>
    </source>
</evidence>
<evidence type="ECO:0000256" key="2">
    <source>
        <dbReference type="ARBA" id="ARBA00023315"/>
    </source>
</evidence>
<evidence type="ECO:0000256" key="4">
    <source>
        <dbReference type="ARBA" id="ARBA00071796"/>
    </source>
</evidence>
<sequence length="177" mass="20882">MPFRYDRFQVKPREFDAITRLISDHLSEPYSIYVYWYFLNTWPQYCFVVRSTQTPASNDDDDDDIIGVIISKVEPHRDVRMRGYIGMLVIEPEFRGQGIASELVRRSINAMITQDDVDEVMLETEVINDGALRLYESMGFMRTKRLYRYYLNTHDAFRLVLPLHEKSGTRIAFLPPL</sequence>
<dbReference type="EMBL" id="CH408161">
    <property type="protein sequence ID" value="EDK41141.1"/>
    <property type="molecule type" value="Genomic_DNA"/>
</dbReference>
<dbReference type="GO" id="GO:0032880">
    <property type="term" value="P:regulation of protein localization"/>
    <property type="evidence" value="ECO:0007669"/>
    <property type="project" value="EnsemblFungi"/>
</dbReference>
<dbReference type="eggNOG" id="KOG3139">
    <property type="taxonomic scope" value="Eukaryota"/>
</dbReference>
<dbReference type="OMA" id="LCIFARH"/>
<protein>
    <recommendedName>
        <fullName evidence="4">N-alpha-acetyltransferase 30</fullName>
    </recommendedName>
    <alternativeName>
        <fullName evidence="5">NatC catalytic subunit</fullName>
    </alternativeName>
</protein>
<dbReference type="InterPro" id="IPR016181">
    <property type="entry name" value="Acyl_CoA_acyltransferase"/>
</dbReference>
<proteinExistence type="inferred from homology"/>
<dbReference type="GO" id="GO:0031417">
    <property type="term" value="C:NatC complex"/>
    <property type="evidence" value="ECO:0007669"/>
    <property type="project" value="EnsemblFungi"/>
</dbReference>
<evidence type="ECO:0000313" key="8">
    <source>
        <dbReference type="Proteomes" id="UP000001997"/>
    </source>
</evidence>
<dbReference type="GO" id="GO:0004596">
    <property type="term" value="F:protein-N-terminal amino-acid acetyltransferase activity"/>
    <property type="evidence" value="ECO:0007669"/>
    <property type="project" value="EnsemblFungi"/>
</dbReference>
<name>A5DPN8_PICGU</name>
<dbReference type="GeneID" id="5124055"/>
<dbReference type="InterPro" id="IPR000182">
    <property type="entry name" value="GNAT_dom"/>
</dbReference>
<dbReference type="Gene3D" id="3.40.630.30">
    <property type="match status" value="1"/>
</dbReference>
<dbReference type="PROSITE" id="PS51186">
    <property type="entry name" value="GNAT"/>
    <property type="match status" value="1"/>
</dbReference>
<evidence type="ECO:0000256" key="1">
    <source>
        <dbReference type="ARBA" id="ARBA00022679"/>
    </source>
</evidence>
<feature type="domain" description="N-acetyltransferase" evidence="6">
    <location>
        <begin position="5"/>
        <end position="164"/>
    </location>
</feature>
<dbReference type="PANTHER" id="PTHR45896:SF1">
    <property type="entry name" value="N-ALPHA-ACETYLTRANSFERASE 30"/>
    <property type="match status" value="1"/>
</dbReference>
<keyword evidence="1" id="KW-0808">Transferase</keyword>
<comment type="similarity">
    <text evidence="3">Belongs to the acetyltransferase family. MAK3 subfamily.</text>
</comment>
<dbReference type="PANTHER" id="PTHR45896">
    <property type="entry name" value="N-ALPHA-ACETYLTRANSFERASE 30"/>
    <property type="match status" value="1"/>
</dbReference>